<comment type="caution">
    <text evidence="1">The sequence shown here is derived from an EMBL/GenBank/DDBJ whole genome shotgun (WGS) entry which is preliminary data.</text>
</comment>
<feature type="non-terminal residue" evidence="1">
    <location>
        <position position="1"/>
    </location>
</feature>
<dbReference type="Gene3D" id="3.60.10.10">
    <property type="entry name" value="Endonuclease/exonuclease/phosphatase"/>
    <property type="match status" value="1"/>
</dbReference>
<reference evidence="1" key="1">
    <citation type="submission" date="2021-02" db="EMBL/GenBank/DDBJ databases">
        <authorList>
            <person name="Nowell W R."/>
        </authorList>
    </citation>
    <scope>NUCLEOTIDE SEQUENCE</scope>
</reference>
<proteinExistence type="predicted"/>
<gene>
    <name evidence="1" type="ORF">KIK155_LOCUS28653</name>
</gene>
<protein>
    <recommendedName>
        <fullName evidence="3">Endonuclease/exonuclease/phosphatase domain-containing protein</fullName>
    </recommendedName>
</protein>
<evidence type="ECO:0008006" key="3">
    <source>
        <dbReference type="Google" id="ProtNLM"/>
    </source>
</evidence>
<organism evidence="1 2">
    <name type="scientific">Rotaria socialis</name>
    <dbReference type="NCBI Taxonomy" id="392032"/>
    <lineage>
        <taxon>Eukaryota</taxon>
        <taxon>Metazoa</taxon>
        <taxon>Spiralia</taxon>
        <taxon>Gnathifera</taxon>
        <taxon>Rotifera</taxon>
        <taxon>Eurotatoria</taxon>
        <taxon>Bdelloidea</taxon>
        <taxon>Philodinida</taxon>
        <taxon>Philodinidae</taxon>
        <taxon>Rotaria</taxon>
    </lineage>
</organism>
<dbReference type="AlphaFoldDB" id="A0A818X5L3"/>
<dbReference type="SUPFAM" id="SSF56219">
    <property type="entry name" value="DNase I-like"/>
    <property type="match status" value="1"/>
</dbReference>
<name>A0A818X5L3_9BILA</name>
<dbReference type="Proteomes" id="UP000663865">
    <property type="component" value="Unassembled WGS sequence"/>
</dbReference>
<evidence type="ECO:0000313" key="2">
    <source>
        <dbReference type="Proteomes" id="UP000663865"/>
    </source>
</evidence>
<dbReference type="InterPro" id="IPR036691">
    <property type="entry name" value="Endo/exonu/phosph_ase_sf"/>
</dbReference>
<evidence type="ECO:0000313" key="1">
    <source>
        <dbReference type="EMBL" id="CAF3732547.1"/>
    </source>
</evidence>
<dbReference type="EMBL" id="CAJNYV010005249">
    <property type="protein sequence ID" value="CAF3732547.1"/>
    <property type="molecule type" value="Genomic_DNA"/>
</dbReference>
<sequence>KKELIIKQLKKHHIQVVVLSETAVYDCGTTTVDDYTLIYSGHLSSDKTRSAHGVAICLNMQTATAWKNLGSTWEAANKRIVMVRLACKPINVSVIAAYAPINSKNQQMASTTSDPFYADLQTTLDKVPKSGMVLIIGDFNARIGVQQHPTSRIVVGPYAVDTINENGKHGEILTNSKERLDRWKDYFNGLLNVPSNVDPLTIQQIIPSTIDPNEQRRQDKAPSLKEVQCAIKQMKNGKASGNNGISPDIIKVGGLPIAK</sequence>
<accession>A0A818X5L3</accession>